<keyword evidence="2" id="KW-0328">Glycosyltransferase</keyword>
<proteinExistence type="predicted"/>
<name>A0ABV7UM33_9HYPH</name>
<feature type="domain" description="Glycosyltransferase subfamily 4-like N-terminal" evidence="1">
    <location>
        <begin position="10"/>
        <end position="172"/>
    </location>
</feature>
<comment type="caution">
    <text evidence="2">The sequence shown here is derived from an EMBL/GenBank/DDBJ whole genome shotgun (WGS) entry which is preliminary data.</text>
</comment>
<keyword evidence="2" id="KW-0808">Transferase</keyword>
<evidence type="ECO:0000313" key="2">
    <source>
        <dbReference type="EMBL" id="MFC3639784.1"/>
    </source>
</evidence>
<dbReference type="InterPro" id="IPR028098">
    <property type="entry name" value="Glyco_trans_4-like_N"/>
</dbReference>
<evidence type="ECO:0000313" key="3">
    <source>
        <dbReference type="Proteomes" id="UP001595704"/>
    </source>
</evidence>
<dbReference type="Pfam" id="PF13439">
    <property type="entry name" value="Glyco_transf_4"/>
    <property type="match status" value="1"/>
</dbReference>
<dbReference type="GO" id="GO:0016757">
    <property type="term" value="F:glycosyltransferase activity"/>
    <property type="evidence" value="ECO:0007669"/>
    <property type="project" value="UniProtKB-KW"/>
</dbReference>
<accession>A0ABV7UM33</accession>
<dbReference type="RefSeq" id="WP_191318873.1">
    <property type="nucleotide sequence ID" value="NZ_BNCG01000004.1"/>
</dbReference>
<protein>
    <submittedName>
        <fullName evidence="2">Glycosyltransferase</fullName>
        <ecNumber evidence="2">2.4.-.-</ecNumber>
    </submittedName>
</protein>
<reference evidence="3" key="1">
    <citation type="journal article" date="2019" name="Int. J. Syst. Evol. Microbiol.">
        <title>The Global Catalogue of Microorganisms (GCM) 10K type strain sequencing project: providing services to taxonomists for standard genome sequencing and annotation.</title>
        <authorList>
            <consortium name="The Broad Institute Genomics Platform"/>
            <consortium name="The Broad Institute Genome Sequencing Center for Infectious Disease"/>
            <person name="Wu L."/>
            <person name="Ma J."/>
        </authorList>
    </citation>
    <scope>NUCLEOTIDE SEQUENCE [LARGE SCALE GENOMIC DNA]</scope>
    <source>
        <strain evidence="3">KCTC 42282</strain>
    </source>
</reference>
<dbReference type="SUPFAM" id="SSF53756">
    <property type="entry name" value="UDP-Glycosyltransferase/glycogen phosphorylase"/>
    <property type="match status" value="1"/>
</dbReference>
<gene>
    <name evidence="2" type="ORF">ACFONL_20795</name>
</gene>
<dbReference type="EC" id="2.4.-.-" evidence="2"/>
<sequence length="359" mass="37786">MQLVLGIDTIGGGWNAVMTIARGLAMRGFDVTLAMLGPEPDPRQAAEIAEAPNLRAMPAHTVAARQADSFGDLQAAGQAVARLANVLAVDLVVLHHPALAAFGPFQAPVVVSPDGRDIIVASRTRQAPGHEWRARLLRSGYQTATGVVAPSHADAGDIMDAHRLRRPPRVIRRTYTPFAADRPAVDLTSYVIAAHQTVDGRENLATLNEAAFLCPHPVMLAGASAGKLADAGHLWALGALSPGQIQRWLEGALAFVSAAAGDTDGEMTWRAAEAGCAMVLADAPDYRELWGEAAIFAPADDPIALARALTTLMTDSGQRRQLANAARTTARAWTVDKAAASWGELLTDIVATTPRSSVA</sequence>
<organism evidence="2 3">
    <name type="scientific">Camelimonas fluminis</name>
    <dbReference type="NCBI Taxonomy" id="1576911"/>
    <lineage>
        <taxon>Bacteria</taxon>
        <taxon>Pseudomonadati</taxon>
        <taxon>Pseudomonadota</taxon>
        <taxon>Alphaproteobacteria</taxon>
        <taxon>Hyphomicrobiales</taxon>
        <taxon>Chelatococcaceae</taxon>
        <taxon>Camelimonas</taxon>
    </lineage>
</organism>
<keyword evidence="3" id="KW-1185">Reference proteome</keyword>
<dbReference type="Proteomes" id="UP001595704">
    <property type="component" value="Unassembled WGS sequence"/>
</dbReference>
<dbReference type="Gene3D" id="3.40.50.2000">
    <property type="entry name" value="Glycogen Phosphorylase B"/>
    <property type="match status" value="2"/>
</dbReference>
<evidence type="ECO:0000259" key="1">
    <source>
        <dbReference type="Pfam" id="PF13439"/>
    </source>
</evidence>
<dbReference type="EMBL" id="JBHRYC010000098">
    <property type="protein sequence ID" value="MFC3639784.1"/>
    <property type="molecule type" value="Genomic_DNA"/>
</dbReference>